<keyword evidence="2" id="KW-0732">Signal</keyword>
<evidence type="ECO:0000313" key="5">
    <source>
        <dbReference type="Proteomes" id="UP000530060"/>
    </source>
</evidence>
<feature type="chain" id="PRO_5028361521" evidence="2">
    <location>
        <begin position="23"/>
        <end position="502"/>
    </location>
</feature>
<comment type="caution">
    <text evidence="4">The sequence shown here is derived from an EMBL/GenBank/DDBJ whole genome shotgun (WGS) entry which is preliminary data.</text>
</comment>
<feature type="domain" description="Sialate O-acetylesterase" evidence="3">
    <location>
        <begin position="280"/>
        <end position="389"/>
    </location>
</feature>
<keyword evidence="1" id="KW-0378">Hydrolase</keyword>
<evidence type="ECO:0000256" key="1">
    <source>
        <dbReference type="ARBA" id="ARBA00022801"/>
    </source>
</evidence>
<dbReference type="Gene3D" id="3.40.50.1110">
    <property type="entry name" value="SGNH hydrolase"/>
    <property type="match status" value="1"/>
</dbReference>
<dbReference type="PANTHER" id="PTHR22901">
    <property type="entry name" value="SIALATE O-ACETYLESTERASE"/>
    <property type="match status" value="1"/>
</dbReference>
<reference evidence="4 5" key="1">
    <citation type="submission" date="2020-06" db="EMBL/GenBank/DDBJ databases">
        <authorList>
            <person name="Criscuolo A."/>
        </authorList>
    </citation>
    <scope>NUCLEOTIDE SEQUENCE [LARGE SCALE GENOMIC DNA]</scope>
    <source>
        <strain evidence="5">CIP 111411</strain>
    </source>
</reference>
<dbReference type="Proteomes" id="UP000530060">
    <property type="component" value="Unassembled WGS sequence"/>
</dbReference>
<name>A0A6V6Z5D0_9FLAO</name>
<dbReference type="SUPFAM" id="SSF52266">
    <property type="entry name" value="SGNH hydrolase"/>
    <property type="match status" value="1"/>
</dbReference>
<dbReference type="PANTHER" id="PTHR22901:SF0">
    <property type="entry name" value="SIALATE O-ACETYLESTERASE"/>
    <property type="match status" value="1"/>
</dbReference>
<dbReference type="GO" id="GO:0001681">
    <property type="term" value="F:sialate O-acetylesterase activity"/>
    <property type="evidence" value="ECO:0007669"/>
    <property type="project" value="InterPro"/>
</dbReference>
<dbReference type="InterPro" id="IPR036514">
    <property type="entry name" value="SGNH_hydro_sf"/>
</dbReference>
<keyword evidence="5" id="KW-1185">Reference proteome</keyword>
<dbReference type="GO" id="GO:0005975">
    <property type="term" value="P:carbohydrate metabolic process"/>
    <property type="evidence" value="ECO:0007669"/>
    <property type="project" value="TreeGrafter"/>
</dbReference>
<evidence type="ECO:0000259" key="3">
    <source>
        <dbReference type="Pfam" id="PF03629"/>
    </source>
</evidence>
<dbReference type="AlphaFoldDB" id="A0A6V6Z5D0"/>
<dbReference type="EMBL" id="CAIJDP010000079">
    <property type="protein sequence ID" value="CAD0007008.1"/>
    <property type="molecule type" value="Genomic_DNA"/>
</dbReference>
<sequence length="502" mass="56906">MIYIKKLSLFLTFLSASFSITAQVKLPALVSDNMVLQQNAKVNLWGWASPNEKINIQLGWQNSSIETIANSTGNWKVTVETPQGSEKEYSIIINASNKITLNNILIGEVWICSGQSNMYFPVGKEEGTWKTGVKNYEEEIVKSNYPNIRLFTVLTNASAKPLDDVTGRWESCSPETIKTFSAVAYFYGRELYQKLKIPIGLISTSWGGTKAEAWTSQNVLEENPDFLTILEEDAKNEKGYQEKLEMYYLNLRNEKQANNNASKTELKKPKKEANKTSYVLYNAMLHPLINYTMKGVIWYQGESNSGKAKLYQTLFPAMVKSWRDDWKQGDFPFYYVQITPHKGQTPEIREAQLLSLQKISNSGMAVTTDVGDTNNIHPIDKQTVGHRLALIALAKTYNEDKLVYSGPIYNHMKIKKDKIQLFFDYADSGFKKTTGDLKEFEIAGDDKTYYPAVAKIDGKTIIVSSEKVKNPKAVRFAWKAVPDPNLFNAENLPASPFRTDNW</sequence>
<dbReference type="InterPro" id="IPR039329">
    <property type="entry name" value="SIAE"/>
</dbReference>
<protein>
    <submittedName>
        <fullName evidence="4">9-O-acetylesterase</fullName>
    </submittedName>
</protein>
<dbReference type="Pfam" id="PF03629">
    <property type="entry name" value="SASA"/>
    <property type="match status" value="1"/>
</dbReference>
<gene>
    <name evidence="4" type="ORF">FLAT13_03635</name>
</gene>
<dbReference type="RefSeq" id="WP_180909872.1">
    <property type="nucleotide sequence ID" value="NZ_CAIJDP010000079.1"/>
</dbReference>
<organism evidence="4 5">
    <name type="scientific">Flavobacterium salmonis</name>
    <dbReference type="NCBI Taxonomy" id="2654844"/>
    <lineage>
        <taxon>Bacteria</taxon>
        <taxon>Pseudomonadati</taxon>
        <taxon>Bacteroidota</taxon>
        <taxon>Flavobacteriia</taxon>
        <taxon>Flavobacteriales</taxon>
        <taxon>Flavobacteriaceae</taxon>
        <taxon>Flavobacterium</taxon>
    </lineage>
</organism>
<evidence type="ECO:0000313" key="4">
    <source>
        <dbReference type="EMBL" id="CAD0007008.1"/>
    </source>
</evidence>
<proteinExistence type="predicted"/>
<evidence type="ECO:0000256" key="2">
    <source>
        <dbReference type="SAM" id="SignalP"/>
    </source>
</evidence>
<accession>A0A6V6Z5D0</accession>
<dbReference type="InterPro" id="IPR005181">
    <property type="entry name" value="SASA"/>
</dbReference>
<feature type="signal peptide" evidence="2">
    <location>
        <begin position="1"/>
        <end position="22"/>
    </location>
</feature>